<keyword evidence="5" id="KW-0699">rRNA-binding</keyword>
<dbReference type="Pfam" id="PF00466">
    <property type="entry name" value="Ribosomal_L10"/>
    <property type="match status" value="1"/>
</dbReference>
<dbReference type="GO" id="GO:1990904">
    <property type="term" value="C:ribonucleoprotein complex"/>
    <property type="evidence" value="ECO:0007669"/>
    <property type="project" value="UniProtKB-KW"/>
</dbReference>
<evidence type="ECO:0000256" key="2">
    <source>
        <dbReference type="ARBA" id="ARBA00022980"/>
    </source>
</evidence>
<dbReference type="Gene3D" id="3.30.70.1730">
    <property type="match status" value="1"/>
</dbReference>
<sequence length="174" mass="19301">MAINKEKKRTIVKELADKFARAKSVFFAKYFGVKANDINDLRRRFKRAGSEYVVAKKTLMSRALAESKIEGVNIGQTEGEVATIFGYEDEVAPAKILDEFSRTHESMQVIGGILANKFLSESEAKELAKLPSKIELYAKLAYSLQAPISGFVNALAGNLRNLAQVLKAIETKKQ</sequence>
<keyword evidence="5" id="KW-0694">RNA-binding</keyword>
<reference evidence="6 7" key="1">
    <citation type="journal article" date="2016" name="Nat. Commun.">
        <title>Thousands of microbial genomes shed light on interconnected biogeochemical processes in an aquifer system.</title>
        <authorList>
            <person name="Anantharaman K."/>
            <person name="Brown C.T."/>
            <person name="Hug L.A."/>
            <person name="Sharon I."/>
            <person name="Castelle C.J."/>
            <person name="Probst A.J."/>
            <person name="Thomas B.C."/>
            <person name="Singh A."/>
            <person name="Wilkins M.J."/>
            <person name="Karaoz U."/>
            <person name="Brodie E.L."/>
            <person name="Williams K.H."/>
            <person name="Hubbard S.S."/>
            <person name="Banfield J.F."/>
        </authorList>
    </citation>
    <scope>NUCLEOTIDE SEQUENCE [LARGE SCALE GENOMIC DNA]</scope>
</reference>
<dbReference type="Proteomes" id="UP000177878">
    <property type="component" value="Unassembled WGS sequence"/>
</dbReference>
<protein>
    <recommendedName>
        <fullName evidence="4 5">Large ribosomal subunit protein uL10</fullName>
    </recommendedName>
</protein>
<dbReference type="InterPro" id="IPR022973">
    <property type="entry name" value="Ribosomal_uL10_bac"/>
</dbReference>
<proteinExistence type="inferred from homology"/>
<accession>A0A1F5RVZ6</accession>
<dbReference type="PANTHER" id="PTHR11560">
    <property type="entry name" value="39S RIBOSOMAL PROTEIN L10, MITOCHONDRIAL"/>
    <property type="match status" value="1"/>
</dbReference>
<dbReference type="NCBIfam" id="NF000955">
    <property type="entry name" value="PRK00099.1-1"/>
    <property type="match status" value="1"/>
</dbReference>
<dbReference type="InterPro" id="IPR001790">
    <property type="entry name" value="Ribosomal_uL10"/>
</dbReference>
<dbReference type="InterPro" id="IPR043141">
    <property type="entry name" value="Ribosomal_uL10-like_sf"/>
</dbReference>
<dbReference type="AlphaFoldDB" id="A0A1F5RVZ6"/>
<dbReference type="STRING" id="1797988.A3I35_02365"/>
<dbReference type="InterPro" id="IPR047865">
    <property type="entry name" value="Ribosomal_uL10_bac_type"/>
</dbReference>
<evidence type="ECO:0000256" key="3">
    <source>
        <dbReference type="ARBA" id="ARBA00023274"/>
    </source>
</evidence>
<dbReference type="Gene3D" id="6.10.250.290">
    <property type="match status" value="1"/>
</dbReference>
<name>A0A1F5RVZ6_9BACT</name>
<keyword evidence="2 5" id="KW-0689">Ribosomal protein</keyword>
<dbReference type="GO" id="GO:0005840">
    <property type="term" value="C:ribosome"/>
    <property type="evidence" value="ECO:0007669"/>
    <property type="project" value="UniProtKB-KW"/>
</dbReference>
<comment type="function">
    <text evidence="5">Forms part of the ribosomal stalk, playing a central role in the interaction of the ribosome with GTP-bound translation factors.</text>
</comment>
<evidence type="ECO:0000313" key="7">
    <source>
        <dbReference type="Proteomes" id="UP000177878"/>
    </source>
</evidence>
<evidence type="ECO:0000256" key="4">
    <source>
        <dbReference type="ARBA" id="ARBA00035202"/>
    </source>
</evidence>
<dbReference type="HAMAP" id="MF_00362">
    <property type="entry name" value="Ribosomal_uL10"/>
    <property type="match status" value="1"/>
</dbReference>
<evidence type="ECO:0000256" key="5">
    <source>
        <dbReference type="HAMAP-Rule" id="MF_00362"/>
    </source>
</evidence>
<organism evidence="6 7">
    <name type="scientific">Candidatus Falkowbacteria bacterium RIFCSPLOWO2_02_FULL_45_15</name>
    <dbReference type="NCBI Taxonomy" id="1797988"/>
    <lineage>
        <taxon>Bacteria</taxon>
        <taxon>Candidatus Falkowiibacteriota</taxon>
    </lineage>
</organism>
<comment type="similarity">
    <text evidence="1 5">Belongs to the universal ribosomal protein uL10 family.</text>
</comment>
<dbReference type="GO" id="GO:0006412">
    <property type="term" value="P:translation"/>
    <property type="evidence" value="ECO:0007669"/>
    <property type="project" value="UniProtKB-UniRule"/>
</dbReference>
<comment type="caution">
    <text evidence="6">The sequence shown here is derived from an EMBL/GenBank/DDBJ whole genome shotgun (WGS) entry which is preliminary data.</text>
</comment>
<dbReference type="GO" id="GO:0070180">
    <property type="term" value="F:large ribosomal subunit rRNA binding"/>
    <property type="evidence" value="ECO:0007669"/>
    <property type="project" value="UniProtKB-UniRule"/>
</dbReference>
<dbReference type="SUPFAM" id="SSF160369">
    <property type="entry name" value="Ribosomal protein L10-like"/>
    <property type="match status" value="1"/>
</dbReference>
<evidence type="ECO:0000313" key="6">
    <source>
        <dbReference type="EMBL" id="OGF18609.1"/>
    </source>
</evidence>
<gene>
    <name evidence="5" type="primary">rplJ</name>
    <name evidence="6" type="ORF">A3I35_02365</name>
</gene>
<keyword evidence="3 5" id="KW-0687">Ribonucleoprotein</keyword>
<evidence type="ECO:0000256" key="1">
    <source>
        <dbReference type="ARBA" id="ARBA00008889"/>
    </source>
</evidence>
<dbReference type="EMBL" id="MFFV01000052">
    <property type="protein sequence ID" value="OGF18609.1"/>
    <property type="molecule type" value="Genomic_DNA"/>
</dbReference>
<comment type="subunit">
    <text evidence="5">Part of the ribosomal stalk of the 50S ribosomal subunit. The N-terminus interacts with L11 and the large rRNA to form the base of the stalk. The C-terminus forms an elongated spine to which L12 dimers bind in a sequential fashion forming a multimeric L10(L12)X complex.</text>
</comment>
<dbReference type="CDD" id="cd05797">
    <property type="entry name" value="Ribosomal_L10"/>
    <property type="match status" value="1"/>
</dbReference>